<dbReference type="Gene3D" id="3.40.50.720">
    <property type="entry name" value="NAD(P)-binding Rossmann-like Domain"/>
    <property type="match status" value="1"/>
</dbReference>
<evidence type="ECO:0000256" key="1">
    <source>
        <dbReference type="ARBA" id="ARBA00006484"/>
    </source>
</evidence>
<keyword evidence="2 4" id="KW-0560">Oxidoreductase</keyword>
<dbReference type="PRINTS" id="PR00081">
    <property type="entry name" value="GDHRDH"/>
</dbReference>
<protein>
    <submittedName>
        <fullName evidence="4">Glucose 1-dehydrogenase</fullName>
        <ecNumber evidence="4">1.1.1.47</ecNumber>
    </submittedName>
</protein>
<evidence type="ECO:0000259" key="3">
    <source>
        <dbReference type="SMART" id="SM00822"/>
    </source>
</evidence>
<keyword evidence="5" id="KW-1185">Reference proteome</keyword>
<dbReference type="EC" id="1.1.1.47" evidence="4"/>
<dbReference type="PANTHER" id="PTHR43639:SF1">
    <property type="entry name" value="SHORT-CHAIN DEHYDROGENASE_REDUCTASE FAMILY PROTEIN"/>
    <property type="match status" value="1"/>
</dbReference>
<organism evidence="4 5">
    <name type="scientific">Paracidovorax citrulli</name>
    <name type="common">Acidovorax citrulli</name>
    <dbReference type="NCBI Taxonomy" id="80869"/>
    <lineage>
        <taxon>Bacteria</taxon>
        <taxon>Pseudomonadati</taxon>
        <taxon>Pseudomonadota</taxon>
        <taxon>Betaproteobacteria</taxon>
        <taxon>Burkholderiales</taxon>
        <taxon>Comamonadaceae</taxon>
        <taxon>Paracidovorax</taxon>
    </lineage>
</organism>
<evidence type="ECO:0000313" key="5">
    <source>
        <dbReference type="Proteomes" id="UP001242732"/>
    </source>
</evidence>
<evidence type="ECO:0000256" key="2">
    <source>
        <dbReference type="ARBA" id="ARBA00023002"/>
    </source>
</evidence>
<dbReference type="SMART" id="SM00822">
    <property type="entry name" value="PKS_KR"/>
    <property type="match status" value="1"/>
</dbReference>
<dbReference type="RefSeq" id="WP_011794241.1">
    <property type="nucleotide sequence ID" value="NZ_CP023687.1"/>
</dbReference>
<dbReference type="PROSITE" id="PS00061">
    <property type="entry name" value="ADH_SHORT"/>
    <property type="match status" value="1"/>
</dbReference>
<dbReference type="Pfam" id="PF13561">
    <property type="entry name" value="adh_short_C2"/>
    <property type="match status" value="1"/>
</dbReference>
<dbReference type="InterPro" id="IPR057326">
    <property type="entry name" value="KR_dom"/>
</dbReference>
<comment type="similarity">
    <text evidence="1">Belongs to the short-chain dehydrogenases/reductases (SDR) family.</text>
</comment>
<dbReference type="Proteomes" id="UP001242732">
    <property type="component" value="Chromosome"/>
</dbReference>
<feature type="domain" description="Ketoreductase" evidence="3">
    <location>
        <begin position="9"/>
        <end position="191"/>
    </location>
</feature>
<dbReference type="GeneID" id="79790743"/>
<dbReference type="InterPro" id="IPR020904">
    <property type="entry name" value="Sc_DH/Rdtase_CS"/>
</dbReference>
<name>A0ABY9AM08_PARCI</name>
<dbReference type="NCBIfam" id="NF005559">
    <property type="entry name" value="PRK07231.1"/>
    <property type="match status" value="1"/>
</dbReference>
<dbReference type="InterPro" id="IPR002347">
    <property type="entry name" value="SDR_fam"/>
</dbReference>
<dbReference type="InterPro" id="IPR036291">
    <property type="entry name" value="NAD(P)-bd_dom_sf"/>
</dbReference>
<dbReference type="SUPFAM" id="SSF51735">
    <property type="entry name" value="NAD(P)-binding Rossmann-fold domains"/>
    <property type="match status" value="1"/>
</dbReference>
<dbReference type="PANTHER" id="PTHR43639">
    <property type="entry name" value="OXIDOREDUCTASE, SHORT-CHAIN DEHYDROGENASE/REDUCTASE FAMILY (AFU_ORTHOLOGUE AFUA_5G02870)"/>
    <property type="match status" value="1"/>
</dbReference>
<gene>
    <name evidence="4" type="ORF">QRO08_19440</name>
</gene>
<reference evidence="4 5" key="1">
    <citation type="submission" date="2023-06" db="EMBL/GenBank/DDBJ databases">
        <authorList>
            <person name="Ham H."/>
            <person name="Park D.S."/>
        </authorList>
    </citation>
    <scope>NUCLEOTIDE SEQUENCE [LARGE SCALE GENOMIC DNA]</scope>
    <source>
        <strain evidence="4 5">KACC 17005</strain>
    </source>
</reference>
<proteinExistence type="inferred from homology"/>
<sequence length="259" mass="27326">MVQGRLAGRKALVTGSTQGIGAAIALRLAQDGADVVLNGRDPDGAPGGLIECIAALGCRAVYVAADLSSGAAEAGRLVDEAAQALRGLDILVNNAGVERRADFWDVTEEDYDLVMDTNVKGLFFATQAFVRHLRARKDEGAIVNISSVHEEIAFPHFASYCASKGALRMLARNLASELAPLGIRVNNVAPGAIATPINAQLMDNPEQLRALNAQIPLGRMGQPEDVAGLVAFLSGDEARYITGGTHFVDGGLTYHYTEQ</sequence>
<dbReference type="PRINTS" id="PR00080">
    <property type="entry name" value="SDRFAMILY"/>
</dbReference>
<evidence type="ECO:0000313" key="4">
    <source>
        <dbReference type="EMBL" id="WIY47974.1"/>
    </source>
</evidence>
<accession>A0ABY9AM08</accession>
<dbReference type="EMBL" id="CP127363">
    <property type="protein sequence ID" value="WIY47974.1"/>
    <property type="molecule type" value="Genomic_DNA"/>
</dbReference>
<dbReference type="GO" id="GO:0047936">
    <property type="term" value="F:glucose 1-dehydrogenase [NAD(P)+] activity"/>
    <property type="evidence" value="ECO:0007669"/>
    <property type="project" value="UniProtKB-EC"/>
</dbReference>